<dbReference type="AlphaFoldDB" id="S5YW54"/>
<dbReference type="HOGENOM" id="CLU_121926_0_0_5"/>
<dbReference type="KEGG" id="pami:JCM7686_2398"/>
<dbReference type="STRING" id="1367847.JCM7686_2398"/>
<organism evidence="1 2">
    <name type="scientific">Paracoccus aminophilus JCM 7686</name>
    <dbReference type="NCBI Taxonomy" id="1367847"/>
    <lineage>
        <taxon>Bacteria</taxon>
        <taxon>Pseudomonadati</taxon>
        <taxon>Pseudomonadota</taxon>
        <taxon>Alphaproteobacteria</taxon>
        <taxon>Rhodobacterales</taxon>
        <taxon>Paracoccaceae</taxon>
        <taxon>Paracoccus</taxon>
    </lineage>
</organism>
<proteinExistence type="predicted"/>
<reference evidence="1 2" key="1">
    <citation type="journal article" date="2014" name="BMC Genomics">
        <title>Architecture and functions of a multipartite genome of the methylotrophic bacterium Paracoccus aminophilus JCM 7686, containing primary and secondary chromids.</title>
        <authorList>
            <person name="Dziewit L."/>
            <person name="Czarnecki J."/>
            <person name="Wibberg D."/>
            <person name="Radlinska M."/>
            <person name="Mrozek P."/>
            <person name="Szymczak M."/>
            <person name="Schluter A."/>
            <person name="Puhler A."/>
            <person name="Bartosik D."/>
        </authorList>
    </citation>
    <scope>NUCLEOTIDE SEQUENCE [LARGE SCALE GENOMIC DNA]</scope>
    <source>
        <strain evidence="1">JCM 7686</strain>
    </source>
</reference>
<protein>
    <submittedName>
        <fullName evidence="1">Uncharacterized protein</fullName>
    </submittedName>
</protein>
<gene>
    <name evidence="1" type="ORF">JCM7686_2398</name>
</gene>
<dbReference type="EMBL" id="CP006650">
    <property type="protein sequence ID" value="AGT09466.1"/>
    <property type="molecule type" value="Genomic_DNA"/>
</dbReference>
<dbReference type="PATRIC" id="fig|1367847.3.peg.2397"/>
<evidence type="ECO:0000313" key="2">
    <source>
        <dbReference type="Proteomes" id="UP000015480"/>
    </source>
</evidence>
<accession>S5YW54</accession>
<name>S5YW54_PARAH</name>
<sequence length="162" mass="18027">MTSHAGWTPKLVGETLLAALEWARSTAGRVGPSGFVTSTERTRFLPSLEDHLREGWGLPEVADDEPGRRMRLGWSLAQIRLFSAALHWQGQYIALGSIETAHGLGDWLRCKIDHRSFDAAMSSRGFSRSHGFRLRDRGLSMIAQGLHRDRVPVPRPEGLADD</sequence>
<evidence type="ECO:0000313" key="1">
    <source>
        <dbReference type="EMBL" id="AGT09466.1"/>
    </source>
</evidence>
<keyword evidence="2" id="KW-1185">Reference proteome</keyword>
<dbReference type="eggNOG" id="ENOG50349K7">
    <property type="taxonomic scope" value="Bacteria"/>
</dbReference>
<dbReference type="Proteomes" id="UP000015480">
    <property type="component" value="Chromosome"/>
</dbReference>